<proteinExistence type="predicted"/>
<reference evidence="3" key="1">
    <citation type="submission" date="2022-11" db="UniProtKB">
        <authorList>
            <consortium name="WormBaseParasite"/>
        </authorList>
    </citation>
    <scope>IDENTIFICATION</scope>
</reference>
<sequence>MPLKSYCKFFIAARRPQYRVSFAQTPPSQIQPQLSEIQSNESVLGQDEEEREEEHVSNNPFSPKTSKSHLTSEVNVSFGDLEPVSASATSITAASSTCSRPPGHVSLTQSPPPLQVRFEDFKPLTSSYIHPALTPSVPRRNHSLREIKSSEVSSGLLQDYKELLSRKEKQPPSLRALSFRNQTEIPLTLPRNAFSKPHAIETEASPQRSKVFEFWRKKDQNESLI</sequence>
<evidence type="ECO:0000313" key="3">
    <source>
        <dbReference type="WBParaSite" id="PDA_v2.g11122.t1"/>
    </source>
</evidence>
<dbReference type="AlphaFoldDB" id="A0A914P8T7"/>
<feature type="region of interest" description="Disordered" evidence="1">
    <location>
        <begin position="93"/>
        <end position="112"/>
    </location>
</feature>
<evidence type="ECO:0000256" key="1">
    <source>
        <dbReference type="SAM" id="MobiDB-lite"/>
    </source>
</evidence>
<dbReference type="Proteomes" id="UP000887578">
    <property type="component" value="Unplaced"/>
</dbReference>
<keyword evidence="2" id="KW-1185">Reference proteome</keyword>
<organism evidence="2 3">
    <name type="scientific">Panagrolaimus davidi</name>
    <dbReference type="NCBI Taxonomy" id="227884"/>
    <lineage>
        <taxon>Eukaryota</taxon>
        <taxon>Metazoa</taxon>
        <taxon>Ecdysozoa</taxon>
        <taxon>Nematoda</taxon>
        <taxon>Chromadorea</taxon>
        <taxon>Rhabditida</taxon>
        <taxon>Tylenchina</taxon>
        <taxon>Panagrolaimomorpha</taxon>
        <taxon>Panagrolaimoidea</taxon>
        <taxon>Panagrolaimidae</taxon>
        <taxon>Panagrolaimus</taxon>
    </lineage>
</organism>
<accession>A0A914P8T7</accession>
<feature type="region of interest" description="Disordered" evidence="1">
    <location>
        <begin position="24"/>
        <end position="69"/>
    </location>
</feature>
<evidence type="ECO:0000313" key="2">
    <source>
        <dbReference type="Proteomes" id="UP000887578"/>
    </source>
</evidence>
<feature type="compositionally biased region" description="Polar residues" evidence="1">
    <location>
        <begin position="57"/>
        <end position="69"/>
    </location>
</feature>
<protein>
    <submittedName>
        <fullName evidence="3">Uncharacterized protein</fullName>
    </submittedName>
</protein>
<name>A0A914P8T7_9BILA</name>
<feature type="compositionally biased region" description="Polar residues" evidence="1">
    <location>
        <begin position="24"/>
        <end position="43"/>
    </location>
</feature>
<dbReference type="WBParaSite" id="PDA_v2.g11122.t1">
    <property type="protein sequence ID" value="PDA_v2.g11122.t1"/>
    <property type="gene ID" value="PDA_v2.g11122"/>
</dbReference>